<feature type="transmembrane region" description="Helical" evidence="4">
    <location>
        <begin position="98"/>
        <end position="124"/>
    </location>
</feature>
<dbReference type="PANTHER" id="PTHR13145">
    <property type="entry name" value="SSM4 PROTEIN"/>
    <property type="match status" value="1"/>
</dbReference>
<dbReference type="PROSITE" id="PS51292">
    <property type="entry name" value="ZF_RING_CH"/>
    <property type="match status" value="1"/>
</dbReference>
<keyword evidence="1" id="KW-0479">Metal-binding</keyword>
<feature type="domain" description="RING-CH-type" evidence="5">
    <location>
        <begin position="17"/>
        <end position="78"/>
    </location>
</feature>
<keyword evidence="3" id="KW-0862">Zinc</keyword>
<reference evidence="6" key="1">
    <citation type="submission" date="2018-08" db="EMBL/GenBank/DDBJ databases">
        <authorList>
            <person name="Rossello M."/>
        </authorList>
    </citation>
    <scope>NUCLEOTIDE SEQUENCE [LARGE SCALE GENOMIC DNA]</scope>
    <source>
        <strain evidence="6">cv. Chinese Spring</strain>
    </source>
</reference>
<evidence type="ECO:0000256" key="4">
    <source>
        <dbReference type="SAM" id="Phobius"/>
    </source>
</evidence>
<dbReference type="AlphaFoldDB" id="A0A3B5Z5F6"/>
<feature type="transmembrane region" description="Helical" evidence="4">
    <location>
        <begin position="508"/>
        <end position="535"/>
    </location>
</feature>
<feature type="transmembrane region" description="Helical" evidence="4">
    <location>
        <begin position="593"/>
        <end position="616"/>
    </location>
</feature>
<dbReference type="OrthoDB" id="264354at2759"/>
<reference evidence="6" key="2">
    <citation type="submission" date="2018-10" db="UniProtKB">
        <authorList>
            <consortium name="EnsemblPlants"/>
        </authorList>
    </citation>
    <scope>IDENTIFICATION</scope>
</reference>
<keyword evidence="2" id="KW-0863">Zinc-finger</keyword>
<dbReference type="Pfam" id="PF12906">
    <property type="entry name" value="RINGv"/>
    <property type="match status" value="1"/>
</dbReference>
<feature type="transmembrane region" description="Helical" evidence="4">
    <location>
        <begin position="636"/>
        <end position="654"/>
    </location>
</feature>
<feature type="transmembrane region" description="Helical" evidence="4">
    <location>
        <begin position="555"/>
        <end position="572"/>
    </location>
</feature>
<feature type="transmembrane region" description="Helical" evidence="4">
    <location>
        <begin position="187"/>
        <end position="207"/>
    </location>
</feature>
<feature type="transmembrane region" description="Helical" evidence="4">
    <location>
        <begin position="370"/>
        <end position="390"/>
    </location>
</feature>
<dbReference type="Pfam" id="PF23113">
    <property type="entry name" value="MARCHF6_C"/>
    <property type="match status" value="1"/>
</dbReference>
<dbReference type="Proteomes" id="UP000019116">
    <property type="component" value="Chromosome 1B"/>
</dbReference>
<feature type="transmembrane region" description="Helical" evidence="4">
    <location>
        <begin position="735"/>
        <end position="756"/>
    </location>
</feature>
<dbReference type="OMA" id="CGRQIFT"/>
<feature type="transmembrane region" description="Helical" evidence="4">
    <location>
        <begin position="315"/>
        <end position="336"/>
    </location>
</feature>
<evidence type="ECO:0000313" key="6">
    <source>
        <dbReference type="EnsemblPlants" id="TraesCS1B02G465700.1"/>
    </source>
</evidence>
<name>A0A3B5Z5F6_WHEAT</name>
<dbReference type="GO" id="GO:0036503">
    <property type="term" value="P:ERAD pathway"/>
    <property type="evidence" value="ECO:0000318"/>
    <property type="project" value="GO_Central"/>
</dbReference>
<evidence type="ECO:0000256" key="2">
    <source>
        <dbReference type="ARBA" id="ARBA00022771"/>
    </source>
</evidence>
<proteinExistence type="predicted"/>
<dbReference type="Gramene" id="TraesWEE_scaffold_086768_01G000200.1">
    <property type="protein sequence ID" value="TraesWEE_scaffold_086768_01G000200.1"/>
    <property type="gene ID" value="TraesWEE_scaffold_086768_01G000200"/>
</dbReference>
<feature type="transmembrane region" description="Helical" evidence="4">
    <location>
        <begin position="219"/>
        <end position="238"/>
    </location>
</feature>
<dbReference type="GO" id="GO:0005789">
    <property type="term" value="C:endoplasmic reticulum membrane"/>
    <property type="evidence" value="ECO:0000318"/>
    <property type="project" value="GO_Central"/>
</dbReference>
<dbReference type="InterPro" id="IPR013083">
    <property type="entry name" value="Znf_RING/FYVE/PHD"/>
</dbReference>
<evidence type="ECO:0000256" key="3">
    <source>
        <dbReference type="ARBA" id="ARBA00022833"/>
    </source>
</evidence>
<keyword evidence="4" id="KW-1133">Transmembrane helix</keyword>
<dbReference type="PANTHER" id="PTHR13145:SF4">
    <property type="entry name" value="RING-CH-TYPE DOMAIN-CONTAINING PROTEIN"/>
    <property type="match status" value="1"/>
</dbReference>
<keyword evidence="4" id="KW-0472">Membrane</keyword>
<evidence type="ECO:0000313" key="7">
    <source>
        <dbReference type="Proteomes" id="UP000019116"/>
    </source>
</evidence>
<keyword evidence="4" id="KW-0812">Transmembrane</keyword>
<protein>
    <recommendedName>
        <fullName evidence="5">RING-CH-type domain-containing protein</fullName>
    </recommendedName>
</protein>
<dbReference type="InterPro" id="IPR011016">
    <property type="entry name" value="Znf_RING-CH"/>
</dbReference>
<dbReference type="Gene3D" id="3.30.40.10">
    <property type="entry name" value="Zinc/RING finger domain, C3HC4 (zinc finger)"/>
    <property type="match status" value="1"/>
</dbReference>
<evidence type="ECO:0000256" key="1">
    <source>
        <dbReference type="ARBA" id="ARBA00022723"/>
    </source>
</evidence>
<dbReference type="InterPro" id="IPR056521">
    <property type="entry name" value="MARCHF6-like_C"/>
</dbReference>
<dbReference type="SMART" id="SM00744">
    <property type="entry name" value="RINGv"/>
    <property type="match status" value="1"/>
</dbReference>
<feature type="transmembrane region" description="Helical" evidence="4">
    <location>
        <begin position="696"/>
        <end position="715"/>
    </location>
</feature>
<feature type="transmembrane region" description="Helical" evidence="4">
    <location>
        <begin position="276"/>
        <end position="294"/>
    </location>
</feature>
<gene>
    <name evidence="6" type="primary">LOC123149197</name>
</gene>
<dbReference type="Gramene" id="TraesCS1B03G1245800.3">
    <property type="protein sequence ID" value="TraesCS1B03G1245800.3.CDS"/>
    <property type="gene ID" value="TraesCS1B03G1245800"/>
</dbReference>
<organism evidence="6">
    <name type="scientific">Triticum aestivum</name>
    <name type="common">Wheat</name>
    <dbReference type="NCBI Taxonomy" id="4565"/>
    <lineage>
        <taxon>Eukaryota</taxon>
        <taxon>Viridiplantae</taxon>
        <taxon>Streptophyta</taxon>
        <taxon>Embryophyta</taxon>
        <taxon>Tracheophyta</taxon>
        <taxon>Spermatophyta</taxon>
        <taxon>Magnoliopsida</taxon>
        <taxon>Liliopsida</taxon>
        <taxon>Poales</taxon>
        <taxon>Poaceae</taxon>
        <taxon>BOP clade</taxon>
        <taxon>Pooideae</taxon>
        <taxon>Triticodae</taxon>
        <taxon>Triticeae</taxon>
        <taxon>Triticinae</taxon>
        <taxon>Triticum</taxon>
    </lineage>
</organism>
<accession>A0A3B5Z5F6</accession>
<dbReference type="EnsemblPlants" id="TraesCS1B02G465700.1">
    <property type="protein sequence ID" value="TraesCS1B02G465700.1"/>
    <property type="gene ID" value="TraesCS1B02G465700"/>
</dbReference>
<sequence length="809" mass="89812">MGAAVAALRRTAAGEEAAAEEEEQCRICRHPADADRPLRRPCGCKGSMRFVHDHCQIRWLKARRQSLCEVCGHQISIRPIYAARAPAPTPAPARPVCLLLALLYLVLTALVAWSLAGLCTWRLALARSRDEAFRLLSIRLYGPAALAHLALKAEHTVRANYGARLRRCQDVTLRVLRFSLSVVRGDMAFACIFAFAPFTLGRLILLSRGEVDSFASTSSILLTGYGLILSLGATFAALHTIHQYLRGESIFFGSLFDVFFSGVVKLITAANISLNLISTAIICPLLFAWLLDICTSKMFDATISERLKLLCASSYVSTALYWLIGCVLLDLCYTFSRLHSTILGPAVTFRFVHHNENIREPFYKSYLKKLPGLFVGIILIAMFIVVPIQIARRLAPEKFPVNITYLVFPTNGASFWLAPQNYADSLCGVLLLRFLIGRTHALICLEWLVKEAMQYTFGAEQALGLSVSVSVWPNGASGHNFGSSVSPKDKYDYTTEATDKRRLDALRIIPHVMLGWLTVVVFNSVVLILTISAGRALLFAIPQLALRGGLHSNDLLALVAGFGIISAFIAAFRDSSAYMTSGTKHFVALNRCIIVFLWVSSLLQFVIIPFLIGLLVDLLLISPFAGPDDGVPALDLFYTWFLGWLLLKIWVKWVHWPLSPFLAYLTDESRVPRLTRAKLDWPRGAMMPLPCFFRDIFVPVATNLLAALGVPYVLAGGVFPSLSYSAAVNSTVRRFAWLGCIGLCVLCHLAKLVWVLKPLDRLAKLFWVLSALCYRAKLFWAFCVEELRDSVRDERVIIGQRLEDVADDG</sequence>
<keyword evidence="7" id="KW-1185">Reference proteome</keyword>
<dbReference type="GO" id="GO:0008270">
    <property type="term" value="F:zinc ion binding"/>
    <property type="evidence" value="ECO:0007669"/>
    <property type="project" value="UniProtKB-KW"/>
</dbReference>
<dbReference type="STRING" id="4565.A0A3B5Z5F6"/>
<dbReference type="SUPFAM" id="SSF57850">
    <property type="entry name" value="RING/U-box"/>
    <property type="match status" value="1"/>
</dbReference>
<dbReference type="Gramene" id="TraesCS1B02G465700.1">
    <property type="protein sequence ID" value="TraesCS1B02G465700.1"/>
    <property type="gene ID" value="TraesCS1B02G465700"/>
</dbReference>
<evidence type="ECO:0000259" key="5">
    <source>
        <dbReference type="PROSITE" id="PS51292"/>
    </source>
</evidence>